<proteinExistence type="predicted"/>
<gene>
    <name evidence="1" type="ORF">J4Q44_G00371990</name>
</gene>
<organism evidence="1 2">
    <name type="scientific">Coregonus suidteri</name>
    <dbReference type="NCBI Taxonomy" id="861788"/>
    <lineage>
        <taxon>Eukaryota</taxon>
        <taxon>Metazoa</taxon>
        <taxon>Chordata</taxon>
        <taxon>Craniata</taxon>
        <taxon>Vertebrata</taxon>
        <taxon>Euteleostomi</taxon>
        <taxon>Actinopterygii</taxon>
        <taxon>Neopterygii</taxon>
        <taxon>Teleostei</taxon>
        <taxon>Protacanthopterygii</taxon>
        <taxon>Salmoniformes</taxon>
        <taxon>Salmonidae</taxon>
        <taxon>Coregoninae</taxon>
        <taxon>Coregonus</taxon>
    </lineage>
</organism>
<dbReference type="Proteomes" id="UP001356427">
    <property type="component" value="Unassembled WGS sequence"/>
</dbReference>
<dbReference type="AlphaFoldDB" id="A0AAN8KUT6"/>
<dbReference type="EMBL" id="JAGTTL010000038">
    <property type="protein sequence ID" value="KAK6292615.1"/>
    <property type="molecule type" value="Genomic_DNA"/>
</dbReference>
<keyword evidence="2" id="KW-1185">Reference proteome</keyword>
<sequence length="120" mass="13289">MKWAETKKLPLKIYGHSVVSQNGLVYCIGGKTDDKWVPFTDFPQERSSVNLVSSGGLLYAVGGFTIVATEDDKVAPTEIIDIWQYEEDKNEWTGMLKAMRYAAGASCVSMHLNAAKMPKL</sequence>
<accession>A0AAN8KUT6</accession>
<dbReference type="InterPro" id="IPR015915">
    <property type="entry name" value="Kelch-typ_b-propeller"/>
</dbReference>
<evidence type="ECO:0000313" key="1">
    <source>
        <dbReference type="EMBL" id="KAK6292615.1"/>
    </source>
</evidence>
<dbReference type="Gene3D" id="2.120.10.80">
    <property type="entry name" value="Kelch-type beta propeller"/>
    <property type="match status" value="1"/>
</dbReference>
<evidence type="ECO:0000313" key="2">
    <source>
        <dbReference type="Proteomes" id="UP001356427"/>
    </source>
</evidence>
<name>A0AAN8KUT6_9TELE</name>
<dbReference type="SUPFAM" id="SSF117281">
    <property type="entry name" value="Kelch motif"/>
    <property type="match status" value="1"/>
</dbReference>
<comment type="caution">
    <text evidence="1">The sequence shown here is derived from an EMBL/GenBank/DDBJ whole genome shotgun (WGS) entry which is preliminary data.</text>
</comment>
<reference evidence="1 2" key="1">
    <citation type="submission" date="2021-04" db="EMBL/GenBank/DDBJ databases">
        <authorList>
            <person name="De Guttry C."/>
            <person name="Zahm M."/>
            <person name="Klopp C."/>
            <person name="Cabau C."/>
            <person name="Louis A."/>
            <person name="Berthelot C."/>
            <person name="Parey E."/>
            <person name="Roest Crollius H."/>
            <person name="Montfort J."/>
            <person name="Robinson-Rechavi M."/>
            <person name="Bucao C."/>
            <person name="Bouchez O."/>
            <person name="Gislard M."/>
            <person name="Lluch J."/>
            <person name="Milhes M."/>
            <person name="Lampietro C."/>
            <person name="Lopez Roques C."/>
            <person name="Donnadieu C."/>
            <person name="Braasch I."/>
            <person name="Desvignes T."/>
            <person name="Postlethwait J."/>
            <person name="Bobe J."/>
            <person name="Wedekind C."/>
            <person name="Guiguen Y."/>
        </authorList>
    </citation>
    <scope>NUCLEOTIDE SEQUENCE [LARGE SCALE GENOMIC DNA]</scope>
    <source>
        <strain evidence="1">Cs_M1</strain>
        <tissue evidence="1">Blood</tissue>
    </source>
</reference>
<protein>
    <submittedName>
        <fullName evidence="1">Uncharacterized protein</fullName>
    </submittedName>
</protein>